<dbReference type="PROSITE" id="PS50235">
    <property type="entry name" value="USP_3"/>
    <property type="match status" value="1"/>
</dbReference>
<dbReference type="OrthoDB" id="292964at2759"/>
<organism evidence="2 3">
    <name type="scientific">Conidiobolus coronatus (strain ATCC 28846 / CBS 209.66 / NRRL 28638)</name>
    <name type="common">Delacroixia coronata</name>
    <dbReference type="NCBI Taxonomy" id="796925"/>
    <lineage>
        <taxon>Eukaryota</taxon>
        <taxon>Fungi</taxon>
        <taxon>Fungi incertae sedis</taxon>
        <taxon>Zoopagomycota</taxon>
        <taxon>Entomophthoromycotina</taxon>
        <taxon>Entomophthoromycetes</taxon>
        <taxon>Entomophthorales</taxon>
        <taxon>Ancylistaceae</taxon>
        <taxon>Conidiobolus</taxon>
    </lineage>
</organism>
<sequence length="401" mass="46447">MNYTLECLKTVQGCITDTFKQYFLDISSSILLYKHHNINYQQSSTTIYSVITTTSTFKGQELSIDIRLTVSEKLAIFQFYSILSIYLIRLFPYDNRFSRFLNKLYTKKFDEPIPTVSVIFPITIDMSILPTQNPNYKLIKNYKLTNLYEYCPIIKLSCLEIGNNIGIIKSKNGFIILVLNTKIPKFINLRCYNVPTELEFEILLDIALENIGRKAFEDLIFNSLEAYSSQTSYISGLKNLGNSCYMNAVLQCIVSIPHFQLFFETVSRIYNFNFDSLTYPLLCATFKLFRQLRFNDPSDTQIKEFKAAISAYNSNFEGYDQQDSNEFFQCFLTSLNEEFLGFFNNCPRYSTATIANNQESSIVQLLNSGYFNNLFLGYSSTRIKCKNCKKIEFNSFPMTSL</sequence>
<feature type="non-terminal residue" evidence="2">
    <location>
        <position position="401"/>
    </location>
</feature>
<dbReference type="InterPro" id="IPR028889">
    <property type="entry name" value="USP"/>
</dbReference>
<dbReference type="PROSITE" id="PS00972">
    <property type="entry name" value="USP_1"/>
    <property type="match status" value="1"/>
</dbReference>
<proteinExistence type="predicted"/>
<dbReference type="InterPro" id="IPR018200">
    <property type="entry name" value="USP_CS"/>
</dbReference>
<dbReference type="Gene3D" id="3.90.70.10">
    <property type="entry name" value="Cysteine proteinases"/>
    <property type="match status" value="1"/>
</dbReference>
<dbReference type="InterPro" id="IPR050185">
    <property type="entry name" value="Ub_carboxyl-term_hydrolase"/>
</dbReference>
<dbReference type="SUPFAM" id="SSF54001">
    <property type="entry name" value="Cysteine proteinases"/>
    <property type="match status" value="1"/>
</dbReference>
<dbReference type="GO" id="GO:0016579">
    <property type="term" value="P:protein deubiquitination"/>
    <property type="evidence" value="ECO:0007669"/>
    <property type="project" value="InterPro"/>
</dbReference>
<dbReference type="PANTHER" id="PTHR21646">
    <property type="entry name" value="UBIQUITIN CARBOXYL-TERMINAL HYDROLASE"/>
    <property type="match status" value="1"/>
</dbReference>
<reference evidence="2 3" key="1">
    <citation type="journal article" date="2015" name="Genome Biol. Evol.">
        <title>Phylogenomic analyses indicate that early fungi evolved digesting cell walls of algal ancestors of land plants.</title>
        <authorList>
            <person name="Chang Y."/>
            <person name="Wang S."/>
            <person name="Sekimoto S."/>
            <person name="Aerts A.L."/>
            <person name="Choi C."/>
            <person name="Clum A."/>
            <person name="LaButti K.M."/>
            <person name="Lindquist E.A."/>
            <person name="Yee Ngan C."/>
            <person name="Ohm R.A."/>
            <person name="Salamov A.A."/>
            <person name="Grigoriev I.V."/>
            <person name="Spatafora J.W."/>
            <person name="Berbee M.L."/>
        </authorList>
    </citation>
    <scope>NUCLEOTIDE SEQUENCE [LARGE SCALE GENOMIC DNA]</scope>
    <source>
        <strain evidence="2 3">NRRL 28638</strain>
    </source>
</reference>
<dbReference type="GO" id="GO:0004843">
    <property type="term" value="F:cysteine-type deubiquitinase activity"/>
    <property type="evidence" value="ECO:0007669"/>
    <property type="project" value="InterPro"/>
</dbReference>
<feature type="domain" description="USP" evidence="1">
    <location>
        <begin position="235"/>
        <end position="401"/>
    </location>
</feature>
<keyword evidence="3" id="KW-1185">Reference proteome</keyword>
<dbReference type="AlphaFoldDB" id="A0A137P5Y6"/>
<gene>
    <name evidence="2" type="ORF">CONCODRAFT_7031</name>
</gene>
<name>A0A137P5Y6_CONC2</name>
<evidence type="ECO:0000259" key="1">
    <source>
        <dbReference type="PROSITE" id="PS50235"/>
    </source>
</evidence>
<evidence type="ECO:0000313" key="3">
    <source>
        <dbReference type="Proteomes" id="UP000070444"/>
    </source>
</evidence>
<dbReference type="Pfam" id="PF00443">
    <property type="entry name" value="UCH"/>
    <property type="match status" value="1"/>
</dbReference>
<dbReference type="EMBL" id="KQ964503">
    <property type="protein sequence ID" value="KXN70406.1"/>
    <property type="molecule type" value="Genomic_DNA"/>
</dbReference>
<dbReference type="Proteomes" id="UP000070444">
    <property type="component" value="Unassembled WGS sequence"/>
</dbReference>
<dbReference type="InterPro" id="IPR038765">
    <property type="entry name" value="Papain-like_cys_pep_sf"/>
</dbReference>
<evidence type="ECO:0000313" key="2">
    <source>
        <dbReference type="EMBL" id="KXN70406.1"/>
    </source>
</evidence>
<accession>A0A137P5Y6</accession>
<dbReference type="STRING" id="796925.A0A137P5Y6"/>
<dbReference type="InterPro" id="IPR001394">
    <property type="entry name" value="Peptidase_C19_UCH"/>
</dbReference>
<protein>
    <submittedName>
        <fullName evidence="2">Cysteine proteinase</fullName>
    </submittedName>
</protein>